<keyword evidence="3" id="KW-0479">Metal-binding</keyword>
<dbReference type="GO" id="GO:0005737">
    <property type="term" value="C:cytoplasm"/>
    <property type="evidence" value="ECO:0007669"/>
    <property type="project" value="UniProtKB-SubCell"/>
</dbReference>
<dbReference type="Gene3D" id="1.10.238.10">
    <property type="entry name" value="EF-hand"/>
    <property type="match status" value="1"/>
</dbReference>
<evidence type="ECO:0000256" key="1">
    <source>
        <dbReference type="ARBA" id="ARBA00004496"/>
    </source>
</evidence>
<evidence type="ECO:0000256" key="5">
    <source>
        <dbReference type="ARBA" id="ARBA00022837"/>
    </source>
</evidence>
<evidence type="ECO:0000313" key="7">
    <source>
        <dbReference type="EMBL" id="PSS08240.1"/>
    </source>
</evidence>
<dbReference type="GO" id="GO:0005509">
    <property type="term" value="F:calcium ion binding"/>
    <property type="evidence" value="ECO:0007669"/>
    <property type="project" value="InterPro"/>
</dbReference>
<keyword evidence="8" id="KW-1185">Reference proteome</keyword>
<dbReference type="OrthoDB" id="186625at2759"/>
<dbReference type="SUPFAM" id="SSF47473">
    <property type="entry name" value="EF-hand"/>
    <property type="match status" value="1"/>
</dbReference>
<evidence type="ECO:0000256" key="4">
    <source>
        <dbReference type="ARBA" id="ARBA00022737"/>
    </source>
</evidence>
<accession>A0A2R6QHZ0</accession>
<reference evidence="7 8" key="1">
    <citation type="submission" date="2017-07" db="EMBL/GenBank/DDBJ databases">
        <title>An improved, manually edited Actinidia chinensis var. chinensis (kiwifruit) genome highlights the challenges associated with draft genomes and gene prediction in plants.</title>
        <authorList>
            <person name="Pilkington S."/>
            <person name="Crowhurst R."/>
            <person name="Hilario E."/>
            <person name="Nardozza S."/>
            <person name="Fraser L."/>
            <person name="Peng Y."/>
            <person name="Gunaseelan K."/>
            <person name="Simpson R."/>
            <person name="Tahir J."/>
            <person name="Deroles S."/>
            <person name="Templeton K."/>
            <person name="Luo Z."/>
            <person name="Davy M."/>
            <person name="Cheng C."/>
            <person name="Mcneilage M."/>
            <person name="Scaglione D."/>
            <person name="Liu Y."/>
            <person name="Zhang Q."/>
            <person name="Datson P."/>
            <person name="De Silva N."/>
            <person name="Gardiner S."/>
            <person name="Bassett H."/>
            <person name="Chagne D."/>
            <person name="Mccallum J."/>
            <person name="Dzierzon H."/>
            <person name="Deng C."/>
            <person name="Wang Y.-Y."/>
            <person name="Barron N."/>
            <person name="Manako K."/>
            <person name="Bowen J."/>
            <person name="Foster T."/>
            <person name="Erridge Z."/>
            <person name="Tiffin H."/>
            <person name="Waite C."/>
            <person name="Davies K."/>
            <person name="Grierson E."/>
            <person name="Laing W."/>
            <person name="Kirk R."/>
            <person name="Chen X."/>
            <person name="Wood M."/>
            <person name="Montefiori M."/>
            <person name="Brummell D."/>
            <person name="Schwinn K."/>
            <person name="Catanach A."/>
            <person name="Fullerton C."/>
            <person name="Li D."/>
            <person name="Meiyalaghan S."/>
            <person name="Nieuwenhuizen N."/>
            <person name="Read N."/>
            <person name="Prakash R."/>
            <person name="Hunter D."/>
            <person name="Zhang H."/>
            <person name="Mckenzie M."/>
            <person name="Knabel M."/>
            <person name="Harris A."/>
            <person name="Allan A."/>
            <person name="Chen A."/>
            <person name="Janssen B."/>
            <person name="Plunkett B."/>
            <person name="Dwamena C."/>
            <person name="Voogd C."/>
            <person name="Leif D."/>
            <person name="Lafferty D."/>
            <person name="Souleyre E."/>
            <person name="Varkonyi-Gasic E."/>
            <person name="Gambi F."/>
            <person name="Hanley J."/>
            <person name="Yao J.-L."/>
            <person name="Cheung J."/>
            <person name="David K."/>
            <person name="Warren B."/>
            <person name="Marsh K."/>
            <person name="Snowden K."/>
            <person name="Lin-Wang K."/>
            <person name="Brian L."/>
            <person name="Martinez-Sanchez M."/>
            <person name="Wang M."/>
            <person name="Ileperuma N."/>
            <person name="Macnee N."/>
            <person name="Campin R."/>
            <person name="Mcatee P."/>
            <person name="Drummond R."/>
            <person name="Espley R."/>
            <person name="Ireland H."/>
            <person name="Wu R."/>
            <person name="Atkinson R."/>
            <person name="Karunairetnam S."/>
            <person name="Bulley S."/>
            <person name="Chunkath S."/>
            <person name="Hanley Z."/>
            <person name="Storey R."/>
            <person name="Thrimawithana A."/>
            <person name="Thomson S."/>
            <person name="David C."/>
            <person name="Testolin R."/>
        </authorList>
    </citation>
    <scope>NUCLEOTIDE SEQUENCE [LARGE SCALE GENOMIC DNA]</scope>
    <source>
        <strain evidence="8">cv. Red5</strain>
        <tissue evidence="7">Young leaf</tissue>
    </source>
</reference>
<dbReference type="InParanoid" id="A0A2R6QHZ0"/>
<comment type="caution">
    <text evidence="7">The sequence shown here is derived from an EMBL/GenBank/DDBJ whole genome shotgun (WGS) entry which is preliminary data.</text>
</comment>
<comment type="subcellular location">
    <subcellularLocation>
        <location evidence="1">Cytoplasm</location>
    </subcellularLocation>
</comment>
<dbReference type="InterPro" id="IPR051426">
    <property type="entry name" value="Peflin/Sorcin_CaBP"/>
</dbReference>
<dbReference type="AlphaFoldDB" id="A0A2R6QHZ0"/>
<evidence type="ECO:0000313" key="8">
    <source>
        <dbReference type="Proteomes" id="UP000241394"/>
    </source>
</evidence>
<dbReference type="PANTHER" id="PTHR46212">
    <property type="entry name" value="PEFLIN"/>
    <property type="match status" value="1"/>
</dbReference>
<keyword evidence="4" id="KW-0677">Repeat</keyword>
<dbReference type="InterPro" id="IPR002048">
    <property type="entry name" value="EF_hand_dom"/>
</dbReference>
<dbReference type="STRING" id="1590841.A0A2R6QHZ0"/>
<reference evidence="8" key="2">
    <citation type="journal article" date="2018" name="BMC Genomics">
        <title>A manually annotated Actinidia chinensis var. chinensis (kiwifruit) genome highlights the challenges associated with draft genomes and gene prediction in plants.</title>
        <authorList>
            <person name="Pilkington S.M."/>
            <person name="Crowhurst R."/>
            <person name="Hilario E."/>
            <person name="Nardozza S."/>
            <person name="Fraser L."/>
            <person name="Peng Y."/>
            <person name="Gunaseelan K."/>
            <person name="Simpson R."/>
            <person name="Tahir J."/>
            <person name="Deroles S.C."/>
            <person name="Templeton K."/>
            <person name="Luo Z."/>
            <person name="Davy M."/>
            <person name="Cheng C."/>
            <person name="McNeilage M."/>
            <person name="Scaglione D."/>
            <person name="Liu Y."/>
            <person name="Zhang Q."/>
            <person name="Datson P."/>
            <person name="De Silva N."/>
            <person name="Gardiner S.E."/>
            <person name="Bassett H."/>
            <person name="Chagne D."/>
            <person name="McCallum J."/>
            <person name="Dzierzon H."/>
            <person name="Deng C."/>
            <person name="Wang Y.Y."/>
            <person name="Barron L."/>
            <person name="Manako K."/>
            <person name="Bowen J."/>
            <person name="Foster T.M."/>
            <person name="Erridge Z.A."/>
            <person name="Tiffin H."/>
            <person name="Waite C.N."/>
            <person name="Davies K.M."/>
            <person name="Grierson E.P."/>
            <person name="Laing W.A."/>
            <person name="Kirk R."/>
            <person name="Chen X."/>
            <person name="Wood M."/>
            <person name="Montefiori M."/>
            <person name="Brummell D.A."/>
            <person name="Schwinn K.E."/>
            <person name="Catanach A."/>
            <person name="Fullerton C."/>
            <person name="Li D."/>
            <person name="Meiyalaghan S."/>
            <person name="Nieuwenhuizen N."/>
            <person name="Read N."/>
            <person name="Prakash R."/>
            <person name="Hunter D."/>
            <person name="Zhang H."/>
            <person name="McKenzie M."/>
            <person name="Knabel M."/>
            <person name="Harris A."/>
            <person name="Allan A.C."/>
            <person name="Gleave A."/>
            <person name="Chen A."/>
            <person name="Janssen B.J."/>
            <person name="Plunkett B."/>
            <person name="Ampomah-Dwamena C."/>
            <person name="Voogd C."/>
            <person name="Leif D."/>
            <person name="Lafferty D."/>
            <person name="Souleyre E.J.F."/>
            <person name="Varkonyi-Gasic E."/>
            <person name="Gambi F."/>
            <person name="Hanley J."/>
            <person name="Yao J.L."/>
            <person name="Cheung J."/>
            <person name="David K.M."/>
            <person name="Warren B."/>
            <person name="Marsh K."/>
            <person name="Snowden K.C."/>
            <person name="Lin-Wang K."/>
            <person name="Brian L."/>
            <person name="Martinez-Sanchez M."/>
            <person name="Wang M."/>
            <person name="Ileperuma N."/>
            <person name="Macnee N."/>
            <person name="Campin R."/>
            <person name="McAtee P."/>
            <person name="Drummond R.S.M."/>
            <person name="Espley R.V."/>
            <person name="Ireland H.S."/>
            <person name="Wu R."/>
            <person name="Atkinson R.G."/>
            <person name="Karunairetnam S."/>
            <person name="Bulley S."/>
            <person name="Chunkath S."/>
            <person name="Hanley Z."/>
            <person name="Storey R."/>
            <person name="Thrimawithana A.H."/>
            <person name="Thomson S."/>
            <person name="David C."/>
            <person name="Testolin R."/>
            <person name="Huang H."/>
            <person name="Hellens R.P."/>
            <person name="Schaffer R.J."/>
        </authorList>
    </citation>
    <scope>NUCLEOTIDE SEQUENCE [LARGE SCALE GENOMIC DNA]</scope>
    <source>
        <strain evidence="8">cv. Red5</strain>
    </source>
</reference>
<evidence type="ECO:0000256" key="2">
    <source>
        <dbReference type="ARBA" id="ARBA00022490"/>
    </source>
</evidence>
<name>A0A2R6QHZ0_ACTCC</name>
<feature type="domain" description="EF-hand" evidence="6">
    <location>
        <begin position="2"/>
        <end position="37"/>
    </location>
</feature>
<sequence length="78" mass="8838">MENTAILRQWFDRVDSEKTGNITAAQLKSALVVGNLEFPITVVQQMCRIYDFDRNGTMNFEGLTCFLRLGEGSWISCS</sequence>
<dbReference type="PANTHER" id="PTHR46212:SF3">
    <property type="entry name" value="GH27120P"/>
    <property type="match status" value="1"/>
</dbReference>
<organism evidence="7 8">
    <name type="scientific">Actinidia chinensis var. chinensis</name>
    <name type="common">Chinese soft-hair kiwi</name>
    <dbReference type="NCBI Taxonomy" id="1590841"/>
    <lineage>
        <taxon>Eukaryota</taxon>
        <taxon>Viridiplantae</taxon>
        <taxon>Streptophyta</taxon>
        <taxon>Embryophyta</taxon>
        <taxon>Tracheophyta</taxon>
        <taxon>Spermatophyta</taxon>
        <taxon>Magnoliopsida</taxon>
        <taxon>eudicotyledons</taxon>
        <taxon>Gunneridae</taxon>
        <taxon>Pentapetalae</taxon>
        <taxon>asterids</taxon>
        <taxon>Ericales</taxon>
        <taxon>Actinidiaceae</taxon>
        <taxon>Actinidia</taxon>
    </lineage>
</organism>
<gene>
    <name evidence="7" type="ORF">CEY00_Acc07182</name>
</gene>
<dbReference type="Gramene" id="PSS08240">
    <property type="protein sequence ID" value="PSS08240"/>
    <property type="gene ID" value="CEY00_Acc07182"/>
</dbReference>
<proteinExistence type="predicted"/>
<evidence type="ECO:0000256" key="3">
    <source>
        <dbReference type="ARBA" id="ARBA00022723"/>
    </source>
</evidence>
<dbReference type="Pfam" id="PF13499">
    <property type="entry name" value="EF-hand_7"/>
    <property type="match status" value="1"/>
</dbReference>
<dbReference type="Proteomes" id="UP000241394">
    <property type="component" value="Chromosome LG16"/>
</dbReference>
<dbReference type="InterPro" id="IPR011992">
    <property type="entry name" value="EF-hand-dom_pair"/>
</dbReference>
<protein>
    <submittedName>
        <fullName evidence="7">Sorcin like</fullName>
    </submittedName>
</protein>
<keyword evidence="2" id="KW-0963">Cytoplasm</keyword>
<keyword evidence="5" id="KW-0106">Calcium</keyword>
<dbReference type="EMBL" id="NKQK01000016">
    <property type="protein sequence ID" value="PSS08240.1"/>
    <property type="molecule type" value="Genomic_DNA"/>
</dbReference>
<dbReference type="PROSITE" id="PS50222">
    <property type="entry name" value="EF_HAND_2"/>
    <property type="match status" value="1"/>
</dbReference>
<evidence type="ECO:0000259" key="6">
    <source>
        <dbReference type="PROSITE" id="PS50222"/>
    </source>
</evidence>